<sequence length="59" mass="6844">MGFKGDNCKKCPEFLNGNCDGNDEKCMCRRCPRNLSECLVTRYCRETESPLEITLSDYR</sequence>
<gene>
    <name evidence="1" type="ORF">CLTEP_23410</name>
</gene>
<evidence type="ECO:0000313" key="1">
    <source>
        <dbReference type="EMBL" id="KYH31678.1"/>
    </source>
</evidence>
<dbReference type="PATRIC" id="fig|1121338.3.peg.2422"/>
<protein>
    <submittedName>
        <fullName evidence="1">Uncharacterized protein</fullName>
    </submittedName>
</protein>
<dbReference type="OrthoDB" id="1913367at2"/>
<organism evidence="1 2">
    <name type="scientific">Clostridium tepidiprofundi DSM 19306</name>
    <dbReference type="NCBI Taxonomy" id="1121338"/>
    <lineage>
        <taxon>Bacteria</taxon>
        <taxon>Bacillati</taxon>
        <taxon>Bacillota</taxon>
        <taxon>Clostridia</taxon>
        <taxon>Eubacteriales</taxon>
        <taxon>Clostridiaceae</taxon>
        <taxon>Clostridium</taxon>
    </lineage>
</organism>
<proteinExistence type="predicted"/>
<name>A0A151AVL0_9CLOT</name>
<dbReference type="EMBL" id="LTBA01000044">
    <property type="protein sequence ID" value="KYH31678.1"/>
    <property type="molecule type" value="Genomic_DNA"/>
</dbReference>
<dbReference type="Proteomes" id="UP000075531">
    <property type="component" value="Unassembled WGS sequence"/>
</dbReference>
<accession>A0A151AVL0</accession>
<dbReference type="STRING" id="1121338.CLTEP_23410"/>
<dbReference type="RefSeq" id="WP_066826866.1">
    <property type="nucleotide sequence ID" value="NZ_LTBA01000044.1"/>
</dbReference>
<keyword evidence="2" id="KW-1185">Reference proteome</keyword>
<dbReference type="AlphaFoldDB" id="A0A151AVL0"/>
<evidence type="ECO:0000313" key="2">
    <source>
        <dbReference type="Proteomes" id="UP000075531"/>
    </source>
</evidence>
<comment type="caution">
    <text evidence="1">The sequence shown here is derived from an EMBL/GenBank/DDBJ whole genome shotgun (WGS) entry which is preliminary data.</text>
</comment>
<reference evidence="1 2" key="1">
    <citation type="submission" date="2016-02" db="EMBL/GenBank/DDBJ databases">
        <title>Genome sequence of Clostridium tepidiprofundi DSM 19306.</title>
        <authorList>
            <person name="Poehlein A."/>
            <person name="Daniel R."/>
        </authorList>
    </citation>
    <scope>NUCLEOTIDE SEQUENCE [LARGE SCALE GENOMIC DNA]</scope>
    <source>
        <strain evidence="1 2">DSM 19306</strain>
    </source>
</reference>